<dbReference type="Pfam" id="PF23925">
    <property type="entry name" value="A-sol_ELP1"/>
    <property type="match status" value="2"/>
</dbReference>
<dbReference type="Pfam" id="PF23797">
    <property type="entry name" value="Beta-prop_ELP1_2nd"/>
    <property type="match status" value="1"/>
</dbReference>
<evidence type="ECO:0000313" key="13">
    <source>
        <dbReference type="EMBL" id="KAJ1910956.1"/>
    </source>
</evidence>
<evidence type="ECO:0000259" key="10">
    <source>
        <dbReference type="Pfam" id="PF23878"/>
    </source>
</evidence>
<comment type="subcellular location">
    <subcellularLocation>
        <location evidence="1">Cytoplasm</location>
    </subcellularLocation>
</comment>
<comment type="caution">
    <text evidence="13">The sequence shown here is derived from an EMBL/GenBank/DDBJ whole genome shotgun (WGS) entry which is preliminary data.</text>
</comment>
<dbReference type="Pfam" id="PF04762">
    <property type="entry name" value="Beta-prop_ELP1_1st"/>
    <property type="match status" value="1"/>
</dbReference>
<evidence type="ECO:0000256" key="2">
    <source>
        <dbReference type="ARBA" id="ARBA00005043"/>
    </source>
</evidence>
<feature type="region of interest" description="Disordered" evidence="7">
    <location>
        <begin position="1505"/>
        <end position="1542"/>
    </location>
</feature>
<dbReference type="Pfam" id="PF23878">
    <property type="entry name" value="TPR_ELP1"/>
    <property type="match status" value="1"/>
</dbReference>
<feature type="compositionally biased region" description="Polar residues" evidence="7">
    <location>
        <begin position="1429"/>
        <end position="1439"/>
    </location>
</feature>
<comment type="pathway">
    <text evidence="2">tRNA modification; 5-methoxycarbonylmethyl-2-thiouridine-tRNA biosynthesis.</text>
</comment>
<feature type="compositionally biased region" description="Polar residues" evidence="7">
    <location>
        <begin position="1517"/>
        <end position="1529"/>
    </location>
</feature>
<evidence type="ECO:0000259" key="9">
    <source>
        <dbReference type="Pfam" id="PF23797"/>
    </source>
</evidence>
<sequence>MRSLTLLTHQSLALNGPTTAETAQRALAELSLAETDATPHRSRLVHPDTANTSPVCNDTTTGDNYHLVHDTETSALWLARSRYPGPSDSASPPACQLLLPLSVPVDAQLVGFQYLLDLDALFIAFEQGDILLLREASSICPDGAATAAADLLDPVGDVVDGILATSWSPDEEVLLVVTGRHHLIMMTKDFDVLTEFPIYAESEGHEASVSVGWGKKETQFHGSAGKAAAQQTRDLSRRRLGPHDDRRPRLAWRGDATYFVCSTVDRHHQQPEPAEHRTLRVYSREGELMHTGEAIDCLESALCWKPSGGLIATSEQLPHRHDIIFWERNGLRHGEFSLREPAGTAVRALQWNTDSTVLAAILERAGRRYIQLWADKNYHWYLVQQIGPVTDGDWEDPILDARWDPELPLVLHITTRAGQQRHRYAADYLFGHARASAAGTSLSVACVVDGAQVKVTPFSVANVPPPMCHLTLDLPHPVRTVAFRSALEPTGTTTVSDYLAVLGTNPAAPVRLYGLTRDPARRHIVTAESLGDLPEFPAGLVPRQVVYPRADTLVVLAHDLQQHCDVLVRADFSGPELGGTETPAVIAAVWSTPAYPMGPESANLLRLVTALDSDDVFVETAVGTVYQVDYDRHTHPVTLRTTQPFCHLPEPCPWLYVMAVGPAADAPTVSGDALTVIARSDRNRLYLDRQQLSGACISLFIHDHFILYTTSDHYLRLLPRTLDAGDLLRLAQMAPMAGANADADSDLTQRRVERGARLACAVNGDTTVVLQMPRGNLETVQPRALVLAAVRQAIDRKDYRQAFLLARKHRIDLNLLFDHNPTQFRAMLPAITRQIEEPDYLNLLLSALQDENVCATKYPPRPRALLDSAPATAPAMRDGFWMAALESMTTPAEPLTYPGKRRELCAGIQRELEALNDPRYLPSIITASVCKDPGSLDEAVRVLIDLRDRGVPVAELEDTLQYLLFLVDVDKVYHAALAAYDLPLALLTAQFSQKDPKEYLAFLSELQRLDEPYRRFKINDYLERPAEALPFLVQTDTDRDEDLQLGRIQDVGAKAKEDSGGPTEGQSPSLLRHQPRRFDEVFDYVVKHHLYIEVLDLYRDRPIRHRRLCGAFADHLSEQRQHARAGGLYVLAENWVEAVKSYRRAGKWDIALALAAQHRHHDLGTATSPTGSGGKSGGGGGGGLYELARDIAQRLEDKHRYREAAQIYLDYTPETETAVQVLVRGSDWLEAVRIAHLRSRTDLIETHVMPGINDALDALHEEVGTLTDQWHEQLARVREIRRLAAEAEAEAKRVAAAAAAGNDDDHDEEAAGFTMAHDAVSIRSEASTQITRFTRYTAAPSTAQLTTGSMRSGKTTNARSRRKEAKKSISGKRGGPAEEIYLLESIARLISPKLGSMATEIGALAHALTILPLHQQRPIKSPVIHARSHSQSFGDSTSGAEGGDHSTTTTAAAAVSPPSLPHVGRRAAAIEIQDDLERLFVDIRARIDEVYDPARCAVLKVILRSPSTPPSTNRPSDATNEVNPTSSPRNEPLPRGAQLGSTVILRPIVPQPEWRYK</sequence>
<evidence type="ECO:0000256" key="4">
    <source>
        <dbReference type="ARBA" id="ARBA00022490"/>
    </source>
</evidence>
<feature type="region of interest" description="Disordered" evidence="7">
    <location>
        <begin position="1341"/>
        <end position="1373"/>
    </location>
</feature>
<dbReference type="Proteomes" id="UP001150569">
    <property type="component" value="Unassembled WGS sequence"/>
</dbReference>
<keyword evidence="14" id="KW-1185">Reference proteome</keyword>
<evidence type="ECO:0000259" key="12">
    <source>
        <dbReference type="Pfam" id="PF23936"/>
    </source>
</evidence>
<evidence type="ECO:0000256" key="1">
    <source>
        <dbReference type="ARBA" id="ARBA00004496"/>
    </source>
</evidence>
<evidence type="ECO:0000256" key="5">
    <source>
        <dbReference type="ARBA" id="ARBA00022694"/>
    </source>
</evidence>
<feature type="compositionally biased region" description="Low complexity" evidence="7">
    <location>
        <begin position="1505"/>
        <end position="1516"/>
    </location>
</feature>
<accession>A0A9W7ZT62</accession>
<dbReference type="InterPro" id="IPR056166">
    <property type="entry name" value="TPR_ELP1"/>
</dbReference>
<feature type="region of interest" description="Disordered" evidence="7">
    <location>
        <begin position="1053"/>
        <end position="1072"/>
    </location>
</feature>
<feature type="region of interest" description="Disordered" evidence="7">
    <location>
        <begin position="221"/>
        <end position="248"/>
    </location>
</feature>
<feature type="domain" description="ELP1 alpha-solenoid" evidence="11">
    <location>
        <begin position="783"/>
        <end position="860"/>
    </location>
</feature>
<dbReference type="OrthoDB" id="40048at2759"/>
<dbReference type="GO" id="GO:0000049">
    <property type="term" value="F:tRNA binding"/>
    <property type="evidence" value="ECO:0007669"/>
    <property type="project" value="TreeGrafter"/>
</dbReference>
<feature type="domain" description="ELP1 N-terminal second beta-propeller" evidence="9">
    <location>
        <begin position="447"/>
        <end position="758"/>
    </location>
</feature>
<proteinExistence type="inferred from homology"/>
<comment type="similarity">
    <text evidence="3">Belongs to the ELP1/IKA1 family.</text>
</comment>
<dbReference type="GO" id="GO:0005829">
    <property type="term" value="C:cytosol"/>
    <property type="evidence" value="ECO:0007669"/>
    <property type="project" value="TreeGrafter"/>
</dbReference>
<feature type="domain" description="ELP1 alpha-solenoid" evidence="11">
    <location>
        <begin position="897"/>
        <end position="1006"/>
    </location>
</feature>
<feature type="domain" description="ELP1 first N-terminal beta-propeller" evidence="8">
    <location>
        <begin position="105"/>
        <end position="405"/>
    </location>
</feature>
<organism evidence="13 14">
    <name type="scientific">Tieghemiomyces parasiticus</name>
    <dbReference type="NCBI Taxonomy" id="78921"/>
    <lineage>
        <taxon>Eukaryota</taxon>
        <taxon>Fungi</taxon>
        <taxon>Fungi incertae sedis</taxon>
        <taxon>Zoopagomycota</taxon>
        <taxon>Kickxellomycotina</taxon>
        <taxon>Dimargaritomycetes</taxon>
        <taxon>Dimargaritales</taxon>
        <taxon>Dimargaritaceae</taxon>
        <taxon>Tieghemiomyces</taxon>
    </lineage>
</organism>
<feature type="region of interest" description="Disordered" evidence="7">
    <location>
        <begin position="1425"/>
        <end position="1459"/>
    </location>
</feature>
<dbReference type="Gene3D" id="2.130.10.10">
    <property type="entry name" value="YVTN repeat-like/Quinoprotein amine dehydrogenase"/>
    <property type="match status" value="1"/>
</dbReference>
<evidence type="ECO:0000259" key="8">
    <source>
        <dbReference type="Pfam" id="PF04762"/>
    </source>
</evidence>
<dbReference type="PANTHER" id="PTHR12747:SF0">
    <property type="entry name" value="ELONGATOR COMPLEX PROTEIN 1"/>
    <property type="match status" value="1"/>
</dbReference>
<keyword evidence="5" id="KW-0819">tRNA processing</keyword>
<evidence type="ECO:0000256" key="3">
    <source>
        <dbReference type="ARBA" id="ARBA00006086"/>
    </source>
</evidence>
<protein>
    <recommendedName>
        <fullName evidence="6">Elongator complex protein 1</fullName>
    </recommendedName>
</protein>
<keyword evidence="4" id="KW-0963">Cytoplasm</keyword>
<dbReference type="GO" id="GO:0033588">
    <property type="term" value="C:elongator holoenzyme complex"/>
    <property type="evidence" value="ECO:0007669"/>
    <property type="project" value="InterPro"/>
</dbReference>
<feature type="region of interest" description="Disordered" evidence="7">
    <location>
        <begin position="37"/>
        <end position="57"/>
    </location>
</feature>
<dbReference type="InterPro" id="IPR015943">
    <property type="entry name" value="WD40/YVTN_repeat-like_dom_sf"/>
</dbReference>
<feature type="compositionally biased region" description="Polar residues" evidence="7">
    <location>
        <begin position="1341"/>
        <end position="1358"/>
    </location>
</feature>
<dbReference type="GO" id="GO:0002926">
    <property type="term" value="P:tRNA wobble base 5-methoxycarbonylmethyl-2-thiouridinylation"/>
    <property type="evidence" value="ECO:0007669"/>
    <property type="project" value="TreeGrafter"/>
</dbReference>
<evidence type="ECO:0000256" key="6">
    <source>
        <dbReference type="ARBA" id="ARBA00029535"/>
    </source>
</evidence>
<reference evidence="13" key="1">
    <citation type="submission" date="2022-07" db="EMBL/GenBank/DDBJ databases">
        <title>Phylogenomic reconstructions and comparative analyses of Kickxellomycotina fungi.</title>
        <authorList>
            <person name="Reynolds N.K."/>
            <person name="Stajich J.E."/>
            <person name="Barry K."/>
            <person name="Grigoriev I.V."/>
            <person name="Crous P."/>
            <person name="Smith M.E."/>
        </authorList>
    </citation>
    <scope>NUCLEOTIDE SEQUENCE</scope>
    <source>
        <strain evidence="13">RSA 861</strain>
    </source>
</reference>
<dbReference type="InterPro" id="IPR056165">
    <property type="entry name" value="Beta-prop_ELP1_2nd"/>
</dbReference>
<dbReference type="InterPro" id="IPR056169">
    <property type="entry name" value="HB_ELP1"/>
</dbReference>
<gene>
    <name evidence="13" type="primary">ELP1</name>
    <name evidence="13" type="ORF">IWQ60_010384</name>
</gene>
<dbReference type="PANTHER" id="PTHR12747">
    <property type="entry name" value="ELONGATOR COMPLEX PROTEIN 1"/>
    <property type="match status" value="1"/>
</dbReference>
<dbReference type="InterPro" id="IPR006849">
    <property type="entry name" value="Elp1"/>
</dbReference>
<feature type="domain" description="ELP1 three-helical bundle" evidence="12">
    <location>
        <begin position="1242"/>
        <end position="1410"/>
    </location>
</feature>
<evidence type="ECO:0000256" key="7">
    <source>
        <dbReference type="SAM" id="MobiDB-lite"/>
    </source>
</evidence>
<dbReference type="InterPro" id="IPR056164">
    <property type="entry name" value="Beta-prop_ELP1_1st"/>
</dbReference>
<dbReference type="SUPFAM" id="SSF69322">
    <property type="entry name" value="Tricorn protease domain 2"/>
    <property type="match status" value="1"/>
</dbReference>
<dbReference type="InterPro" id="IPR056167">
    <property type="entry name" value="A-sol_ELP1"/>
</dbReference>
<dbReference type="Pfam" id="PF23936">
    <property type="entry name" value="HB_ELP1"/>
    <property type="match status" value="1"/>
</dbReference>
<evidence type="ECO:0000313" key="14">
    <source>
        <dbReference type="Proteomes" id="UP001150569"/>
    </source>
</evidence>
<feature type="compositionally biased region" description="Basic and acidic residues" evidence="7">
    <location>
        <begin position="234"/>
        <end position="248"/>
    </location>
</feature>
<dbReference type="EMBL" id="JANBPT010000986">
    <property type="protein sequence ID" value="KAJ1910956.1"/>
    <property type="molecule type" value="Genomic_DNA"/>
</dbReference>
<name>A0A9W7ZT62_9FUNG</name>
<evidence type="ECO:0000259" key="11">
    <source>
        <dbReference type="Pfam" id="PF23925"/>
    </source>
</evidence>
<feature type="domain" description="ELP1 TPR" evidence="10">
    <location>
        <begin position="1075"/>
        <end position="1159"/>
    </location>
</feature>